<organism evidence="1 2">
    <name type="scientific">candidate division KSB3 bacterium</name>
    <dbReference type="NCBI Taxonomy" id="2044937"/>
    <lineage>
        <taxon>Bacteria</taxon>
        <taxon>candidate division KSB3</taxon>
    </lineage>
</organism>
<sequence length="143" mass="16433">MAEAMPFPGALECLGNFVRDGIPVYIISHKTRYPYRGPQYDLHQAAQQWLAQQGFFDSTQVGLASDQVFFELTKQAKLERIAKIRCTHFIDDLPEFLGESDFPPAVKRILFAPHEGYSAENHFYRAASWKEIRALIFHSDHLC</sequence>
<dbReference type="EMBL" id="WJJP01000315">
    <property type="protein sequence ID" value="MBD3324884.1"/>
    <property type="molecule type" value="Genomic_DNA"/>
</dbReference>
<dbReference type="InterPro" id="IPR036412">
    <property type="entry name" value="HAD-like_sf"/>
</dbReference>
<evidence type="ECO:0000313" key="2">
    <source>
        <dbReference type="Proteomes" id="UP000649604"/>
    </source>
</evidence>
<name>A0A9D5Q5J2_9BACT</name>
<accession>A0A9D5Q5J2</accession>
<protein>
    <submittedName>
        <fullName evidence="1">Uncharacterized protein</fullName>
    </submittedName>
</protein>
<dbReference type="Proteomes" id="UP000649604">
    <property type="component" value="Unassembled WGS sequence"/>
</dbReference>
<dbReference type="SUPFAM" id="SSF56784">
    <property type="entry name" value="HAD-like"/>
    <property type="match status" value="1"/>
</dbReference>
<proteinExistence type="predicted"/>
<reference evidence="1" key="1">
    <citation type="submission" date="2019-11" db="EMBL/GenBank/DDBJ databases">
        <title>Microbial mats filling the niche in hypersaline microbial mats.</title>
        <authorList>
            <person name="Wong H.L."/>
            <person name="Macleod F.I."/>
            <person name="White R.A. III"/>
            <person name="Burns B.P."/>
        </authorList>
    </citation>
    <scope>NUCLEOTIDE SEQUENCE</scope>
    <source>
        <strain evidence="1">Rbin_158</strain>
    </source>
</reference>
<dbReference type="InterPro" id="IPR023214">
    <property type="entry name" value="HAD_sf"/>
</dbReference>
<dbReference type="Gene3D" id="3.40.50.1000">
    <property type="entry name" value="HAD superfamily/HAD-like"/>
    <property type="match status" value="1"/>
</dbReference>
<gene>
    <name evidence="1" type="ORF">GF339_09885</name>
</gene>
<dbReference type="AlphaFoldDB" id="A0A9D5Q5J2"/>
<evidence type="ECO:0000313" key="1">
    <source>
        <dbReference type="EMBL" id="MBD3324884.1"/>
    </source>
</evidence>
<comment type="caution">
    <text evidence="1">The sequence shown here is derived from an EMBL/GenBank/DDBJ whole genome shotgun (WGS) entry which is preliminary data.</text>
</comment>